<reference evidence="2" key="2">
    <citation type="journal article" date="2014" name="ISME J.">
        <title>Microbial stratification in low pH oxic and suboxic macroscopic growths along an acid mine drainage.</title>
        <authorList>
            <person name="Mendez-Garcia C."/>
            <person name="Mesa V."/>
            <person name="Sprenger R.R."/>
            <person name="Richter M."/>
            <person name="Diez M.S."/>
            <person name="Solano J."/>
            <person name="Bargiela R."/>
            <person name="Golyshina O.V."/>
            <person name="Manteca A."/>
            <person name="Ramos J.L."/>
            <person name="Gallego J.R."/>
            <person name="Llorente I."/>
            <person name="Martins Dos Santos V.A."/>
            <person name="Jensen O.N."/>
            <person name="Pelaez A.I."/>
            <person name="Sanchez J."/>
            <person name="Ferrer M."/>
        </authorList>
    </citation>
    <scope>NUCLEOTIDE SEQUENCE</scope>
</reference>
<sequence length="128" mass="13084">MIADTAIIESNGAPINAGVIDFNNPGELAVVSGIKSVFTSCPNCKILTTQDIEPQNWATKITGATSSMILANPNLNYIFPTADTMALFAVPGVTQSGATGKVSVVSEDGDSAVLSLIQKGTVLTADPG</sequence>
<evidence type="ECO:0000313" key="2">
    <source>
        <dbReference type="EMBL" id="EQD33749.1"/>
    </source>
</evidence>
<gene>
    <name evidence="2" type="ORF">B2A_12994</name>
</gene>
<name>T0ZYF7_9ZZZZ</name>
<dbReference type="InterPro" id="IPR028082">
    <property type="entry name" value="Peripla_BP_I"/>
</dbReference>
<dbReference type="Gene3D" id="3.40.50.2300">
    <property type="match status" value="1"/>
</dbReference>
<comment type="caution">
    <text evidence="2">The sequence shown here is derived from an EMBL/GenBank/DDBJ whole genome shotgun (WGS) entry which is preliminary data.</text>
</comment>
<dbReference type="InterPro" id="IPR025997">
    <property type="entry name" value="SBP_2_dom"/>
</dbReference>
<dbReference type="Pfam" id="PF13407">
    <property type="entry name" value="Peripla_BP_4"/>
    <property type="match status" value="1"/>
</dbReference>
<accession>T0ZYF7</accession>
<dbReference type="EMBL" id="AUZZ01009387">
    <property type="protein sequence ID" value="EQD33749.1"/>
    <property type="molecule type" value="Genomic_DNA"/>
</dbReference>
<reference evidence="2" key="1">
    <citation type="submission" date="2013-08" db="EMBL/GenBank/DDBJ databases">
        <authorList>
            <person name="Mendez C."/>
            <person name="Richter M."/>
            <person name="Ferrer M."/>
            <person name="Sanchez J."/>
        </authorList>
    </citation>
    <scope>NUCLEOTIDE SEQUENCE</scope>
</reference>
<protein>
    <submittedName>
        <fullName evidence="2">Sugar ABC transporter, periplasmic sugar-binding protein</fullName>
    </submittedName>
</protein>
<evidence type="ECO:0000259" key="1">
    <source>
        <dbReference type="Pfam" id="PF13407"/>
    </source>
</evidence>
<dbReference type="SUPFAM" id="SSF53822">
    <property type="entry name" value="Periplasmic binding protein-like I"/>
    <property type="match status" value="1"/>
</dbReference>
<proteinExistence type="predicted"/>
<feature type="domain" description="Periplasmic binding protein" evidence="1">
    <location>
        <begin position="28"/>
        <end position="122"/>
    </location>
</feature>
<dbReference type="AlphaFoldDB" id="T0ZYF7"/>
<organism evidence="2">
    <name type="scientific">mine drainage metagenome</name>
    <dbReference type="NCBI Taxonomy" id="410659"/>
    <lineage>
        <taxon>unclassified sequences</taxon>
        <taxon>metagenomes</taxon>
        <taxon>ecological metagenomes</taxon>
    </lineage>
</organism>
<feature type="non-terminal residue" evidence="2">
    <location>
        <position position="128"/>
    </location>
</feature>